<name>A0AAD3TUM0_9TREE</name>
<dbReference type="AlphaFoldDB" id="A0AAD3TUM0"/>
<evidence type="ECO:0000256" key="1">
    <source>
        <dbReference type="SAM" id="MobiDB-lite"/>
    </source>
</evidence>
<comment type="caution">
    <text evidence="2">The sequence shown here is derived from an EMBL/GenBank/DDBJ whole genome shotgun (WGS) entry which is preliminary data.</text>
</comment>
<dbReference type="EMBL" id="BTCM01000004">
    <property type="protein sequence ID" value="GMK57212.1"/>
    <property type="molecule type" value="Genomic_DNA"/>
</dbReference>
<protein>
    <submittedName>
        <fullName evidence="2">Uncharacterized protein</fullName>
    </submittedName>
</protein>
<reference evidence="2" key="2">
    <citation type="submission" date="2023-06" db="EMBL/GenBank/DDBJ databases">
        <authorList>
            <person name="Kobayashi Y."/>
            <person name="Kayamori A."/>
            <person name="Aoki K."/>
            <person name="Shiwa Y."/>
            <person name="Fujita N."/>
            <person name="Sugita T."/>
            <person name="Iwasaki W."/>
            <person name="Tanaka N."/>
            <person name="Takashima M."/>
        </authorList>
    </citation>
    <scope>NUCLEOTIDE SEQUENCE</scope>
    <source>
        <strain evidence="2">HIS016</strain>
    </source>
</reference>
<gene>
    <name evidence="2" type="ORF">CspeluHIS016_0400460</name>
</gene>
<evidence type="ECO:0000313" key="2">
    <source>
        <dbReference type="EMBL" id="GMK57212.1"/>
    </source>
</evidence>
<organism evidence="2 3">
    <name type="scientific">Cutaneotrichosporon spelunceum</name>
    <dbReference type="NCBI Taxonomy" id="1672016"/>
    <lineage>
        <taxon>Eukaryota</taxon>
        <taxon>Fungi</taxon>
        <taxon>Dikarya</taxon>
        <taxon>Basidiomycota</taxon>
        <taxon>Agaricomycotina</taxon>
        <taxon>Tremellomycetes</taxon>
        <taxon>Trichosporonales</taxon>
        <taxon>Trichosporonaceae</taxon>
        <taxon>Cutaneotrichosporon</taxon>
    </lineage>
</organism>
<feature type="compositionally biased region" description="Polar residues" evidence="1">
    <location>
        <begin position="41"/>
        <end position="54"/>
    </location>
</feature>
<feature type="region of interest" description="Disordered" evidence="1">
    <location>
        <begin position="1"/>
        <end position="54"/>
    </location>
</feature>
<dbReference type="Proteomes" id="UP001222932">
    <property type="component" value="Unassembled WGS sequence"/>
</dbReference>
<evidence type="ECO:0000313" key="3">
    <source>
        <dbReference type="Proteomes" id="UP001222932"/>
    </source>
</evidence>
<reference evidence="2" key="1">
    <citation type="journal article" date="2023" name="BMC Genomics">
        <title>Chromosome-level genome assemblies of Cutaneotrichosporon spp. (Trichosporonales, Basidiomycota) reveal imbalanced evolution between nucleotide sequences and chromosome synteny.</title>
        <authorList>
            <person name="Kobayashi Y."/>
            <person name="Kayamori A."/>
            <person name="Aoki K."/>
            <person name="Shiwa Y."/>
            <person name="Matsutani M."/>
            <person name="Fujita N."/>
            <person name="Sugita T."/>
            <person name="Iwasaki W."/>
            <person name="Tanaka N."/>
            <person name="Takashima M."/>
        </authorList>
    </citation>
    <scope>NUCLEOTIDE SEQUENCE</scope>
    <source>
        <strain evidence="2">HIS016</strain>
    </source>
</reference>
<sequence length="101" mass="11435">MQHHPQYPMHMLPNPQTSRSPMHPTHPTHPIHQPHQHSHSGAPTPTSATFAMQSHASTKRCEWIECPGAEDGSNRGHACEETWKWVVKKKVAVCAYCRLQV</sequence>
<accession>A0AAD3TUM0</accession>
<keyword evidence="3" id="KW-1185">Reference proteome</keyword>
<proteinExistence type="predicted"/>